<protein>
    <recommendedName>
        <fullName evidence="8">Cytosine-specific methyltransferase</fullName>
        <ecNumber evidence="8">2.1.1.37</ecNumber>
    </recommendedName>
</protein>
<evidence type="ECO:0000256" key="3">
    <source>
        <dbReference type="ARBA" id="ARBA00022691"/>
    </source>
</evidence>
<evidence type="ECO:0000256" key="5">
    <source>
        <dbReference type="ARBA" id="ARBA00047422"/>
    </source>
</evidence>
<gene>
    <name evidence="9" type="ORF">SAMN04487893_104173</name>
</gene>
<dbReference type="GO" id="GO:0003886">
    <property type="term" value="F:DNA (cytosine-5-)-methyltransferase activity"/>
    <property type="evidence" value="ECO:0007669"/>
    <property type="project" value="UniProtKB-EC"/>
</dbReference>
<evidence type="ECO:0000313" key="10">
    <source>
        <dbReference type="Proteomes" id="UP000243887"/>
    </source>
</evidence>
<dbReference type="AlphaFoldDB" id="A0A1I3PL56"/>
<evidence type="ECO:0000256" key="8">
    <source>
        <dbReference type="RuleBase" id="RU000417"/>
    </source>
</evidence>
<dbReference type="PRINTS" id="PR00105">
    <property type="entry name" value="C5METTRFRASE"/>
</dbReference>
<feature type="active site" evidence="6">
    <location>
        <position position="199"/>
    </location>
</feature>
<evidence type="ECO:0000256" key="2">
    <source>
        <dbReference type="ARBA" id="ARBA00022679"/>
    </source>
</evidence>
<dbReference type="InterPro" id="IPR018117">
    <property type="entry name" value="C5_DNA_meth_AS"/>
</dbReference>
<accession>A0A1I3PL56</accession>
<keyword evidence="10" id="KW-1185">Reference proteome</keyword>
<evidence type="ECO:0000256" key="1">
    <source>
        <dbReference type="ARBA" id="ARBA00022603"/>
    </source>
</evidence>
<dbReference type="STRING" id="1150112.SAMN04487893_104173"/>
<keyword evidence="4" id="KW-0680">Restriction system</keyword>
<dbReference type="PANTHER" id="PTHR10629">
    <property type="entry name" value="CYTOSINE-SPECIFIC METHYLTRANSFERASE"/>
    <property type="match status" value="1"/>
</dbReference>
<comment type="catalytic activity">
    <reaction evidence="5 8">
        <text>a 2'-deoxycytidine in DNA + S-adenosyl-L-methionine = a 5-methyl-2'-deoxycytidine in DNA + S-adenosyl-L-homocysteine + H(+)</text>
        <dbReference type="Rhea" id="RHEA:13681"/>
        <dbReference type="Rhea" id="RHEA-COMP:11369"/>
        <dbReference type="Rhea" id="RHEA-COMP:11370"/>
        <dbReference type="ChEBI" id="CHEBI:15378"/>
        <dbReference type="ChEBI" id="CHEBI:57856"/>
        <dbReference type="ChEBI" id="CHEBI:59789"/>
        <dbReference type="ChEBI" id="CHEBI:85452"/>
        <dbReference type="ChEBI" id="CHEBI:85454"/>
        <dbReference type="EC" id="2.1.1.37"/>
    </reaction>
</comment>
<dbReference type="EC" id="2.1.1.37" evidence="8"/>
<dbReference type="GO" id="GO:0044027">
    <property type="term" value="P:negative regulation of gene expression via chromosomal CpG island methylation"/>
    <property type="evidence" value="ECO:0007669"/>
    <property type="project" value="TreeGrafter"/>
</dbReference>
<evidence type="ECO:0000313" key="9">
    <source>
        <dbReference type="EMBL" id="SFJ22235.1"/>
    </source>
</evidence>
<dbReference type="NCBIfam" id="TIGR00675">
    <property type="entry name" value="dcm"/>
    <property type="match status" value="1"/>
</dbReference>
<dbReference type="PROSITE" id="PS51679">
    <property type="entry name" value="SAM_MT_C5"/>
    <property type="match status" value="1"/>
</dbReference>
<dbReference type="InterPro" id="IPR029063">
    <property type="entry name" value="SAM-dependent_MTases_sf"/>
</dbReference>
<sequence>MIFKNIDTVVIDKKEKASFLEKVQLHIRITQSIAEINNIDSSLVDKEVSNKTIKKMVELGVINGPDQIEFFKKTLGKLYIEFIQSVNFSISFRSLVGNHLDKLNNTIRAKYQQIEETSSKPTIVDFFCGAGGLSYGFVKEGYKVILANDYEDVCIDTYTYNHPEVPSSKIIKGDIRQIVEHVDDYVNQSVDLVVGGPPCQGFSSANQQRIIDDPRNELYRYFLQAVGRLAPKFVVMENVRGMLPYADQVIEDYHNIRVSLDNRELSYTVGCRILVSDDFGVAQKRQRLIFIAIREDIQEMHTITPELLFDNISASSEGVKRHTLQDALDYIQELDANRIKNTNEIDCEESGKKVAVNAFKGNDSSYMKLINSDRIIPILYNHKARFVNDINYDIYRLLDQGDDATNEKITHLMPYSHRNDVFKDKYFKLVANRPSRTITAHMRMDCHSHIHPYQVRSLTPREAARVQSFPDDYVFLGAYLKTYMQIGNAVPPVMASYIAKEIKQYL</sequence>
<proteinExistence type="inferred from homology"/>
<comment type="similarity">
    <text evidence="6 7">Belongs to the class I-like SAM-binding methyltransferase superfamily. C5-methyltransferase family.</text>
</comment>
<name>A0A1I3PL56_9FLAO</name>
<dbReference type="GO" id="GO:0003677">
    <property type="term" value="F:DNA binding"/>
    <property type="evidence" value="ECO:0007669"/>
    <property type="project" value="TreeGrafter"/>
</dbReference>
<dbReference type="Proteomes" id="UP000243887">
    <property type="component" value="Unassembled WGS sequence"/>
</dbReference>
<dbReference type="PANTHER" id="PTHR10629:SF52">
    <property type="entry name" value="DNA (CYTOSINE-5)-METHYLTRANSFERASE 1"/>
    <property type="match status" value="1"/>
</dbReference>
<dbReference type="GO" id="GO:0009307">
    <property type="term" value="P:DNA restriction-modification system"/>
    <property type="evidence" value="ECO:0007669"/>
    <property type="project" value="UniProtKB-KW"/>
</dbReference>
<keyword evidence="3 6" id="KW-0949">S-adenosyl-L-methionine</keyword>
<dbReference type="PROSITE" id="PS00094">
    <property type="entry name" value="C5_MTASE_1"/>
    <property type="match status" value="1"/>
</dbReference>
<evidence type="ECO:0000256" key="6">
    <source>
        <dbReference type="PROSITE-ProRule" id="PRU01016"/>
    </source>
</evidence>
<dbReference type="OrthoDB" id="32195at2"/>
<dbReference type="InterPro" id="IPR050390">
    <property type="entry name" value="C5-Methyltransferase"/>
</dbReference>
<dbReference type="Gene3D" id="3.90.120.10">
    <property type="entry name" value="DNA Methylase, subunit A, domain 2"/>
    <property type="match status" value="1"/>
</dbReference>
<keyword evidence="2 6" id="KW-0808">Transferase</keyword>
<dbReference type="Gene3D" id="3.40.50.150">
    <property type="entry name" value="Vaccinia Virus protein VP39"/>
    <property type="match status" value="1"/>
</dbReference>
<dbReference type="InterPro" id="IPR001525">
    <property type="entry name" value="C5_MeTfrase"/>
</dbReference>
<dbReference type="RefSeq" id="WP_090678461.1">
    <property type="nucleotide sequence ID" value="NZ_FORU01000004.1"/>
</dbReference>
<keyword evidence="1 6" id="KW-0489">Methyltransferase</keyword>
<organism evidence="9 10">
    <name type="scientific">Myroides guanonis</name>
    <dbReference type="NCBI Taxonomy" id="1150112"/>
    <lineage>
        <taxon>Bacteria</taxon>
        <taxon>Pseudomonadati</taxon>
        <taxon>Bacteroidota</taxon>
        <taxon>Flavobacteriia</taxon>
        <taxon>Flavobacteriales</taxon>
        <taxon>Flavobacteriaceae</taxon>
        <taxon>Myroides</taxon>
    </lineage>
</organism>
<dbReference type="Pfam" id="PF00145">
    <property type="entry name" value="DNA_methylase"/>
    <property type="match status" value="1"/>
</dbReference>
<dbReference type="EMBL" id="FORU01000004">
    <property type="protein sequence ID" value="SFJ22235.1"/>
    <property type="molecule type" value="Genomic_DNA"/>
</dbReference>
<dbReference type="SUPFAM" id="SSF53335">
    <property type="entry name" value="S-adenosyl-L-methionine-dependent methyltransferases"/>
    <property type="match status" value="1"/>
</dbReference>
<evidence type="ECO:0000256" key="7">
    <source>
        <dbReference type="RuleBase" id="RU000416"/>
    </source>
</evidence>
<reference evidence="10" key="1">
    <citation type="submission" date="2016-10" db="EMBL/GenBank/DDBJ databases">
        <authorList>
            <person name="Varghese N."/>
            <person name="Submissions S."/>
        </authorList>
    </citation>
    <scope>NUCLEOTIDE SEQUENCE [LARGE SCALE GENOMIC DNA]</scope>
    <source>
        <strain evidence="10">DSM 26542</strain>
    </source>
</reference>
<evidence type="ECO:0000256" key="4">
    <source>
        <dbReference type="ARBA" id="ARBA00022747"/>
    </source>
</evidence>
<dbReference type="GO" id="GO:0032259">
    <property type="term" value="P:methylation"/>
    <property type="evidence" value="ECO:0007669"/>
    <property type="project" value="UniProtKB-KW"/>
</dbReference>